<reference evidence="4 5" key="1">
    <citation type="submission" date="2014-03" db="EMBL/GenBank/DDBJ databases">
        <title>Genomics of Bifidobacteria.</title>
        <authorList>
            <person name="Ventura M."/>
            <person name="Milani C."/>
            <person name="Lugli G.A."/>
        </authorList>
    </citation>
    <scope>NUCLEOTIDE SEQUENCE [LARGE SCALE GENOMIC DNA]</scope>
    <source>
        <strain evidence="4 5">DSM 22767</strain>
    </source>
</reference>
<dbReference type="EC" id="3.1.21.3" evidence="4"/>
<dbReference type="GO" id="GO:0004386">
    <property type="term" value="F:helicase activity"/>
    <property type="evidence" value="ECO:0007669"/>
    <property type="project" value="UniProtKB-KW"/>
</dbReference>
<evidence type="ECO:0000313" key="4">
    <source>
        <dbReference type="EMBL" id="KFI45745.1"/>
    </source>
</evidence>
<dbReference type="Gene3D" id="3.40.50.300">
    <property type="entry name" value="P-loop containing nucleotide triphosphate hydrolases"/>
    <property type="match status" value="2"/>
</dbReference>
<evidence type="ECO:0000256" key="1">
    <source>
        <dbReference type="SAM" id="MobiDB-lite"/>
    </source>
</evidence>
<dbReference type="Pfam" id="PF00271">
    <property type="entry name" value="Helicase_C"/>
    <property type="match status" value="1"/>
</dbReference>
<dbReference type="GO" id="GO:0009035">
    <property type="term" value="F:type I site-specific deoxyribonuclease activity"/>
    <property type="evidence" value="ECO:0007669"/>
    <property type="project" value="UniProtKB-EC"/>
</dbReference>
<evidence type="ECO:0000313" key="5">
    <source>
        <dbReference type="Proteomes" id="UP000029096"/>
    </source>
</evidence>
<dbReference type="InterPro" id="IPR001650">
    <property type="entry name" value="Helicase_C-like"/>
</dbReference>
<keyword evidence="4" id="KW-0067">ATP-binding</keyword>
<dbReference type="InterPro" id="IPR021835">
    <property type="entry name" value="DUF3427"/>
</dbReference>
<dbReference type="InterPro" id="IPR014001">
    <property type="entry name" value="Helicase_ATP-bd"/>
</dbReference>
<keyword evidence="4" id="KW-0378">Hydrolase</keyword>
<dbReference type="eggNOG" id="COG1061">
    <property type="taxonomic scope" value="Bacteria"/>
</dbReference>
<dbReference type="SMART" id="SM00490">
    <property type="entry name" value="HELICc"/>
    <property type="match status" value="1"/>
</dbReference>
<dbReference type="GO" id="GO:0005524">
    <property type="term" value="F:ATP binding"/>
    <property type="evidence" value="ECO:0007669"/>
    <property type="project" value="InterPro"/>
</dbReference>
<dbReference type="STRING" id="1437606.BBOH_0547"/>
<dbReference type="Proteomes" id="UP000029096">
    <property type="component" value="Unassembled WGS sequence"/>
</dbReference>
<dbReference type="AlphaFoldDB" id="A0A086ZGU5"/>
<dbReference type="InterPro" id="IPR006935">
    <property type="entry name" value="Helicase/UvrB_N"/>
</dbReference>
<feature type="region of interest" description="Disordered" evidence="1">
    <location>
        <begin position="421"/>
        <end position="440"/>
    </location>
</feature>
<keyword evidence="4" id="KW-0547">Nucleotide-binding</keyword>
<gene>
    <name evidence="4" type="ORF">BBOH_0547</name>
</gene>
<evidence type="ECO:0000259" key="3">
    <source>
        <dbReference type="PROSITE" id="PS51194"/>
    </source>
</evidence>
<accession>A0A086ZGU5</accession>
<protein>
    <submittedName>
        <fullName evidence="4">DNA/RNA helicase</fullName>
        <ecNumber evidence="4">3.1.21.3</ecNumber>
    </submittedName>
</protein>
<dbReference type="Pfam" id="PF04851">
    <property type="entry name" value="ResIII"/>
    <property type="match status" value="1"/>
</dbReference>
<dbReference type="Pfam" id="PF11907">
    <property type="entry name" value="DUF3427"/>
    <property type="match status" value="1"/>
</dbReference>
<dbReference type="GO" id="GO:0005829">
    <property type="term" value="C:cytosol"/>
    <property type="evidence" value="ECO:0007669"/>
    <property type="project" value="TreeGrafter"/>
</dbReference>
<dbReference type="InterPro" id="IPR027417">
    <property type="entry name" value="P-loop_NTPase"/>
</dbReference>
<dbReference type="GO" id="GO:0003677">
    <property type="term" value="F:DNA binding"/>
    <property type="evidence" value="ECO:0007669"/>
    <property type="project" value="InterPro"/>
</dbReference>
<organism evidence="4 5">
    <name type="scientific">Bifidobacterium bohemicum DSM 22767</name>
    <dbReference type="NCBI Taxonomy" id="1437606"/>
    <lineage>
        <taxon>Bacteria</taxon>
        <taxon>Bacillati</taxon>
        <taxon>Actinomycetota</taxon>
        <taxon>Actinomycetes</taxon>
        <taxon>Bifidobacteriales</taxon>
        <taxon>Bifidobacteriaceae</taxon>
        <taxon>Bifidobacterium</taxon>
    </lineage>
</organism>
<dbReference type="EMBL" id="JGYP01000002">
    <property type="protein sequence ID" value="KFI45745.1"/>
    <property type="molecule type" value="Genomic_DNA"/>
</dbReference>
<comment type="caution">
    <text evidence="4">The sequence shown here is derived from an EMBL/GenBank/DDBJ whole genome shotgun (WGS) entry which is preliminary data.</text>
</comment>
<dbReference type="PROSITE" id="PS51192">
    <property type="entry name" value="HELICASE_ATP_BIND_1"/>
    <property type="match status" value="1"/>
</dbReference>
<keyword evidence="5" id="KW-1185">Reference proteome</keyword>
<dbReference type="InterPro" id="IPR058403">
    <property type="entry name" value="DUF8090"/>
</dbReference>
<dbReference type="PANTHER" id="PTHR47396:SF1">
    <property type="entry name" value="ATP-DEPENDENT HELICASE IRC3-RELATED"/>
    <property type="match status" value="1"/>
</dbReference>
<sequence>MLYVAQQQQILTKSMESYQKVLGCGKEDLGLLTGNSKQGDRKYVFATVQTLATSLDQFTPDSFDYILIDEAHHSAADSYRQVLDHFKPNFLLGMTATPERTDNADIFNLFGNNIAYNIRLQQALQEDMLCPFHYYGVHEYIKDIPNQYAVGQVNERFDVTKEDKHEALNAWIQRLIDPQRVQYIIDMLQSHEDLSVPVCGLVFCSRQEEASKLSVLFNARYNQQAERPYRTVAVTSDNASDRDQSIKLLEQGRLDYIFTVDLFNEGVDIPCLNQIVMLRQTKSSIIFTQQLGRGLRKAPNKDSVTVIDFIGNYANNYLIPIALYGNSGDRDVVRKNLQQQSIGLSSVSFDQIAEQHVLDSIDSADLSAMQLLAKQYRQLRNELKRIPMLMDFVKIDASLTYTLANKKDSYLEFVRSRERSLSPAGSADKTNPITLHPTDSRENGALKMVTATLLRGLRPHELVILAYLCAIPTPKPEVSTIEHEILPYEGPQTPVTMNIEELKATLASSFPQSYISNKQCSQAFHVLDLTYFTAKNQERFGGAPLIQKTKDDSWTLTDWLSKALRSNPTFATFFADTVQTGLVNCRRRYQQTDNSDNGQNRGFIYGEKYSIFDIMLLCGWENEQVPQNVGGYRLDTDTNSLPILIKYENSQYGDRFLSTGEIEWFSKNQRTLKSNEYLWLLDNAESENWPDAHFVPIFIRRKQEQRETTYYYVGKADAISNVHPDHNLDDNGKELNVVISTLHLDKPVDPQLFHHLTGRSAL</sequence>
<dbReference type="InterPro" id="IPR050742">
    <property type="entry name" value="Helicase_Restrict-Modif_Enz"/>
</dbReference>
<dbReference type="Pfam" id="PF26350">
    <property type="entry name" value="DUF8090"/>
    <property type="match status" value="2"/>
</dbReference>
<dbReference type="SUPFAM" id="SSF52540">
    <property type="entry name" value="P-loop containing nucleoside triphosphate hydrolases"/>
    <property type="match status" value="1"/>
</dbReference>
<feature type="domain" description="Helicase C-terminal" evidence="3">
    <location>
        <begin position="190"/>
        <end position="348"/>
    </location>
</feature>
<dbReference type="PANTHER" id="PTHR47396">
    <property type="entry name" value="TYPE I RESTRICTION ENZYME ECOKI R PROTEIN"/>
    <property type="match status" value="1"/>
</dbReference>
<dbReference type="PROSITE" id="PS51194">
    <property type="entry name" value="HELICASE_CTER"/>
    <property type="match status" value="1"/>
</dbReference>
<keyword evidence="4" id="KW-0347">Helicase</keyword>
<evidence type="ECO:0000259" key="2">
    <source>
        <dbReference type="PROSITE" id="PS51192"/>
    </source>
</evidence>
<feature type="domain" description="Helicase ATP-binding" evidence="2">
    <location>
        <begin position="1"/>
        <end position="116"/>
    </location>
</feature>
<name>A0A086ZGU5_9BIFI</name>
<proteinExistence type="predicted"/>
<dbReference type="CDD" id="cd18799">
    <property type="entry name" value="SF2_C_EcoAI-like"/>
    <property type="match status" value="1"/>
</dbReference>